<keyword evidence="2" id="KW-0804">Transcription</keyword>
<dbReference type="Pfam" id="PF08448">
    <property type="entry name" value="PAS_4"/>
    <property type="match status" value="1"/>
</dbReference>
<dbReference type="SUPFAM" id="SSF55781">
    <property type="entry name" value="GAF domain-like"/>
    <property type="match status" value="2"/>
</dbReference>
<feature type="domain" description="PAS" evidence="3">
    <location>
        <begin position="86"/>
        <end position="159"/>
    </location>
</feature>
<feature type="domain" description="PAS" evidence="3">
    <location>
        <begin position="218"/>
        <end position="287"/>
    </location>
</feature>
<dbReference type="NCBIfam" id="TIGR00229">
    <property type="entry name" value="sensory_box"/>
    <property type="match status" value="1"/>
</dbReference>
<evidence type="ECO:0000256" key="1">
    <source>
        <dbReference type="ARBA" id="ARBA00023015"/>
    </source>
</evidence>
<dbReference type="Pfam" id="PF01590">
    <property type="entry name" value="GAF"/>
    <property type="match status" value="1"/>
</dbReference>
<protein>
    <submittedName>
        <fullName evidence="4">PAS/PAC sensor protein</fullName>
    </submittedName>
</protein>
<dbReference type="InterPro" id="IPR003018">
    <property type="entry name" value="GAF"/>
</dbReference>
<dbReference type="Pfam" id="PF04967">
    <property type="entry name" value="HTH_10"/>
    <property type="match status" value="1"/>
</dbReference>
<dbReference type="CDD" id="cd00130">
    <property type="entry name" value="PAS"/>
    <property type="match status" value="1"/>
</dbReference>
<dbReference type="Proteomes" id="UP000011657">
    <property type="component" value="Unassembled WGS sequence"/>
</dbReference>
<dbReference type="STRING" id="1227488.C477_00905"/>
<dbReference type="Pfam" id="PF15915">
    <property type="entry name" value="BAT"/>
    <property type="match status" value="1"/>
</dbReference>
<proteinExistence type="predicted"/>
<dbReference type="RefSeq" id="WP_008892530.1">
    <property type="nucleotide sequence ID" value="NZ_AOIS01000005.1"/>
</dbReference>
<dbReference type="InterPro" id="IPR031803">
    <property type="entry name" value="BAT_GAF/HTH-assoc"/>
</dbReference>
<dbReference type="InterPro" id="IPR035965">
    <property type="entry name" value="PAS-like_dom_sf"/>
</dbReference>
<dbReference type="InterPro" id="IPR013656">
    <property type="entry name" value="PAS_4"/>
</dbReference>
<sequence length="919" mass="102493">MTSRSLTEALRETLALFDEAGSPRTTTELADDLELGRRSTYERLERLVERDELETKRVGASARVWWRPPSARTDRPLGSGDWPVEAESLLATALDRTDIGVFVLDESFNVAWLNETAERYFDLDRERVLGRNKRRLVETDIAPAVDDATAFVDTVLATDDDNTYAERFECRVTAAEEREPRWLEHRSEPIETGTYAGGRIELYHDVTDRKQRASRERKLEQYERLVETVPDGVYAVDEDARFVAVNDGFCELTGYDRDELLGAHATTVHDAEITTRAESLAEEIATGDRGSATIELDLQTDDGATVPCESRLAPFPLGETDGRCGVVRDVSDRIERERTLRRRIRQQEVVADLGQRALESRDLDELLADAADLLTTTLETDYSKALVLDRTADELRLRQGSGWDPNVVGTTTVSAVEDGSQAAYTLASGDPVLVDDLDSESRFDGPDLLTDHDVTSGISVVIGSSEDPWGVLGVHDTDHRAFSEHDVTFVQSVANVLATAIDRHDRERELKRQHEQLAALDALNDVVRDITDEAIDRSTREEIERSVCEHLAATDSYLFAWIGDVDAADQTVNVRTEAGGVAEYLEGIAISIDPDDERSGGPTGRAVREREIQTTRDIRDDSRYDPWRSRLEEYGVRSSAAIPIVHEETIYGVLNVYADRPNAFEGRERAVLGQLGDVIGHAIASTERKRALMSDDVVELDFRIRDLLDELDLDVPSAGRITLDHTVPIEDDEFLVYGSATPDAIDGLEAIVETLPHWKAVTYRGGDAATRFELRLSEPPVLSTVASLGGSVESAVIEDGDYRMTIHVASGSEVRQVVNVVQNAYPTAELLKHRQLERRRDTTDRARHALTAVLTDRQRSALEAAYHAGYYEWPRDASGEEVAESLEIAPPTFNQHLRKAQRKVFDSLLSRPGRNRSTE</sequence>
<dbReference type="eggNOG" id="arCOG02276">
    <property type="taxonomic scope" value="Archaea"/>
</dbReference>
<dbReference type="PANTHER" id="PTHR34236">
    <property type="entry name" value="DIMETHYL SULFOXIDE REDUCTASE TRANSCRIPTIONAL ACTIVATOR"/>
    <property type="match status" value="1"/>
</dbReference>
<dbReference type="PANTHER" id="PTHR34236:SF1">
    <property type="entry name" value="DIMETHYL SULFOXIDE REDUCTASE TRANSCRIPTIONAL ACTIVATOR"/>
    <property type="match status" value="1"/>
</dbReference>
<evidence type="ECO:0000313" key="4">
    <source>
        <dbReference type="EMBL" id="ELZ24476.1"/>
    </source>
</evidence>
<dbReference type="InterPro" id="IPR007050">
    <property type="entry name" value="HTH_bacterioopsin"/>
</dbReference>
<evidence type="ECO:0000313" key="5">
    <source>
        <dbReference type="Proteomes" id="UP000011657"/>
    </source>
</evidence>
<keyword evidence="1" id="KW-0805">Transcription regulation</keyword>
<comment type="caution">
    <text evidence="4">The sequence shown here is derived from an EMBL/GenBank/DDBJ whole genome shotgun (WGS) entry which is preliminary data.</text>
</comment>
<dbReference type="eggNOG" id="arCOG02369">
    <property type="taxonomic scope" value="Archaea"/>
</dbReference>
<dbReference type="SMART" id="SM00091">
    <property type="entry name" value="PAS"/>
    <property type="match status" value="2"/>
</dbReference>
<gene>
    <name evidence="4" type="ORF">C477_00905</name>
</gene>
<dbReference type="PATRIC" id="fig|1227488.3.peg.184"/>
<keyword evidence="5" id="KW-1185">Reference proteome</keyword>
<dbReference type="Gene3D" id="3.30.450.40">
    <property type="match status" value="2"/>
</dbReference>
<dbReference type="InterPro" id="IPR000014">
    <property type="entry name" value="PAS"/>
</dbReference>
<dbReference type="PROSITE" id="PS50112">
    <property type="entry name" value="PAS"/>
    <property type="match status" value="2"/>
</dbReference>
<organism evidence="4 5">
    <name type="scientific">Haloterrigena salina JCM 13891</name>
    <dbReference type="NCBI Taxonomy" id="1227488"/>
    <lineage>
        <taxon>Archaea</taxon>
        <taxon>Methanobacteriati</taxon>
        <taxon>Methanobacteriota</taxon>
        <taxon>Stenosarchaea group</taxon>
        <taxon>Halobacteria</taxon>
        <taxon>Halobacteriales</taxon>
        <taxon>Natrialbaceae</taxon>
        <taxon>Haloterrigena</taxon>
    </lineage>
</organism>
<dbReference type="OrthoDB" id="205707at2157"/>
<dbReference type="Pfam" id="PF13185">
    <property type="entry name" value="GAF_2"/>
    <property type="match status" value="1"/>
</dbReference>
<dbReference type="InterPro" id="IPR029016">
    <property type="entry name" value="GAF-like_dom_sf"/>
</dbReference>
<name>M0CMK6_9EURY</name>
<dbReference type="SUPFAM" id="SSF55785">
    <property type="entry name" value="PYP-like sensor domain (PAS domain)"/>
    <property type="match status" value="2"/>
</dbReference>
<dbReference type="SMART" id="SM00065">
    <property type="entry name" value="GAF"/>
    <property type="match status" value="2"/>
</dbReference>
<dbReference type="Pfam" id="PF13426">
    <property type="entry name" value="PAS_9"/>
    <property type="match status" value="1"/>
</dbReference>
<dbReference type="EMBL" id="AOIS01000005">
    <property type="protein sequence ID" value="ELZ24476.1"/>
    <property type="molecule type" value="Genomic_DNA"/>
</dbReference>
<accession>M0CMK6</accession>
<dbReference type="eggNOG" id="arCOG06918">
    <property type="taxonomic scope" value="Archaea"/>
</dbReference>
<evidence type="ECO:0000259" key="3">
    <source>
        <dbReference type="PROSITE" id="PS50112"/>
    </source>
</evidence>
<dbReference type="AlphaFoldDB" id="M0CMK6"/>
<evidence type="ECO:0000256" key="2">
    <source>
        <dbReference type="ARBA" id="ARBA00023163"/>
    </source>
</evidence>
<reference evidence="4 5" key="1">
    <citation type="journal article" date="2014" name="PLoS Genet.">
        <title>Phylogenetically driven sequencing of extremely halophilic archaea reveals strategies for static and dynamic osmo-response.</title>
        <authorList>
            <person name="Becker E.A."/>
            <person name="Seitzer P.M."/>
            <person name="Tritt A."/>
            <person name="Larsen D."/>
            <person name="Krusor M."/>
            <person name="Yao A.I."/>
            <person name="Wu D."/>
            <person name="Madern D."/>
            <person name="Eisen J.A."/>
            <person name="Darling A.E."/>
            <person name="Facciotti M.T."/>
        </authorList>
    </citation>
    <scope>NUCLEOTIDE SEQUENCE [LARGE SCALE GENOMIC DNA]</scope>
    <source>
        <strain evidence="4 5">JCM 13891</strain>
    </source>
</reference>
<dbReference type="Gene3D" id="3.30.450.20">
    <property type="entry name" value="PAS domain"/>
    <property type="match status" value="2"/>
</dbReference>